<evidence type="ECO:0000313" key="2">
    <source>
        <dbReference type="EMBL" id="JAH11828.1"/>
    </source>
</evidence>
<feature type="transmembrane region" description="Helical" evidence="1">
    <location>
        <begin position="32"/>
        <end position="58"/>
    </location>
</feature>
<keyword evidence="1" id="KW-1133">Transmembrane helix</keyword>
<protein>
    <submittedName>
        <fullName evidence="2">Uncharacterized protein</fullName>
    </submittedName>
</protein>
<reference evidence="2" key="2">
    <citation type="journal article" date="2015" name="Fish Shellfish Immunol.">
        <title>Early steps in the European eel (Anguilla anguilla)-Vibrio vulnificus interaction in the gills: Role of the RtxA13 toxin.</title>
        <authorList>
            <person name="Callol A."/>
            <person name="Pajuelo D."/>
            <person name="Ebbesson L."/>
            <person name="Teles M."/>
            <person name="MacKenzie S."/>
            <person name="Amaro C."/>
        </authorList>
    </citation>
    <scope>NUCLEOTIDE SEQUENCE</scope>
</reference>
<sequence length="75" mass="8336">MFVCLTCFTTFLDNSGQIIFTVHVTVGHKVPLFYSLGLAVLHIALIQSLCPTPFITVFMRSLTKISLDSIFSNLI</sequence>
<dbReference type="AlphaFoldDB" id="A0A0E9Q6W1"/>
<keyword evidence="1" id="KW-0812">Transmembrane</keyword>
<keyword evidence="1" id="KW-0472">Membrane</keyword>
<name>A0A0E9Q6W1_ANGAN</name>
<proteinExistence type="predicted"/>
<dbReference type="EMBL" id="GBXM01096749">
    <property type="protein sequence ID" value="JAH11828.1"/>
    <property type="molecule type" value="Transcribed_RNA"/>
</dbReference>
<accession>A0A0E9Q6W1</accession>
<evidence type="ECO:0000256" key="1">
    <source>
        <dbReference type="SAM" id="Phobius"/>
    </source>
</evidence>
<reference evidence="2" key="1">
    <citation type="submission" date="2014-11" db="EMBL/GenBank/DDBJ databases">
        <authorList>
            <person name="Amaro Gonzalez C."/>
        </authorList>
    </citation>
    <scope>NUCLEOTIDE SEQUENCE</scope>
</reference>
<organism evidence="2">
    <name type="scientific">Anguilla anguilla</name>
    <name type="common">European freshwater eel</name>
    <name type="synonym">Muraena anguilla</name>
    <dbReference type="NCBI Taxonomy" id="7936"/>
    <lineage>
        <taxon>Eukaryota</taxon>
        <taxon>Metazoa</taxon>
        <taxon>Chordata</taxon>
        <taxon>Craniata</taxon>
        <taxon>Vertebrata</taxon>
        <taxon>Euteleostomi</taxon>
        <taxon>Actinopterygii</taxon>
        <taxon>Neopterygii</taxon>
        <taxon>Teleostei</taxon>
        <taxon>Anguilliformes</taxon>
        <taxon>Anguillidae</taxon>
        <taxon>Anguilla</taxon>
    </lineage>
</organism>